<evidence type="ECO:0000313" key="3">
    <source>
        <dbReference type="EMBL" id="MBX4222600.1"/>
    </source>
</evidence>
<feature type="domain" description="Solute-binding protein family 5" evidence="2">
    <location>
        <begin position="87"/>
        <end position="435"/>
    </location>
</feature>
<feature type="signal peptide" evidence="1">
    <location>
        <begin position="1"/>
        <end position="21"/>
    </location>
</feature>
<dbReference type="SUPFAM" id="SSF53850">
    <property type="entry name" value="Periplasmic binding protein-like II"/>
    <property type="match status" value="1"/>
</dbReference>
<accession>A0A9X1GBV3</accession>
<dbReference type="PIRSF" id="PIRSF002741">
    <property type="entry name" value="MppA"/>
    <property type="match status" value="1"/>
</dbReference>
<evidence type="ECO:0000313" key="4">
    <source>
        <dbReference type="Proteomes" id="UP001139644"/>
    </source>
</evidence>
<dbReference type="Gene3D" id="3.90.76.10">
    <property type="entry name" value="Dipeptide-binding Protein, Domain 1"/>
    <property type="match status" value="1"/>
</dbReference>
<dbReference type="GO" id="GO:0042597">
    <property type="term" value="C:periplasmic space"/>
    <property type="evidence" value="ECO:0007669"/>
    <property type="project" value="UniProtKB-ARBA"/>
</dbReference>
<dbReference type="InterPro" id="IPR030678">
    <property type="entry name" value="Peptide/Ni-bd"/>
</dbReference>
<proteinExistence type="predicted"/>
<reference evidence="3" key="1">
    <citation type="journal article" date="2022" name="J. Anim. Sci.">
        <title>Whole genome sequence analyses-based assessment of virulence potential and antimicrobial susceptibilities and resistance of Enterococcus faecium strains isolated from commercial swine and cattle probiotic products.</title>
        <authorList>
            <person name="Shridhar P.B."/>
            <person name="Amachawadi R.G."/>
            <person name="Tokach M."/>
            <person name="Patel I."/>
            <person name="Gangiredla J."/>
            <person name="Mammel M."/>
            <person name="Nagaraja T.G."/>
        </authorList>
    </citation>
    <scope>NUCLEOTIDE SEQUENCE</scope>
    <source>
        <strain evidence="3">EF215</strain>
    </source>
</reference>
<dbReference type="RefSeq" id="WP_002314378.1">
    <property type="nucleotide sequence ID" value="NZ_CAMRQC010000054.1"/>
</dbReference>
<dbReference type="AlphaFoldDB" id="A0A9X1GBV3"/>
<dbReference type="Pfam" id="PF00496">
    <property type="entry name" value="SBP_bac_5"/>
    <property type="match status" value="1"/>
</dbReference>
<dbReference type="InterPro" id="IPR000914">
    <property type="entry name" value="SBP_5_dom"/>
</dbReference>
<dbReference type="GO" id="GO:0043190">
    <property type="term" value="C:ATP-binding cassette (ABC) transporter complex"/>
    <property type="evidence" value="ECO:0007669"/>
    <property type="project" value="InterPro"/>
</dbReference>
<name>A0A9X1GBV3_ENTFC</name>
<comment type="caution">
    <text evidence="3">The sequence shown here is derived from an EMBL/GenBank/DDBJ whole genome shotgun (WGS) entry which is preliminary data.</text>
</comment>
<dbReference type="Proteomes" id="UP001139644">
    <property type="component" value="Unassembled WGS sequence"/>
</dbReference>
<dbReference type="GO" id="GO:1904680">
    <property type="term" value="F:peptide transmembrane transporter activity"/>
    <property type="evidence" value="ECO:0007669"/>
    <property type="project" value="TreeGrafter"/>
</dbReference>
<dbReference type="InterPro" id="IPR039424">
    <property type="entry name" value="SBP_5"/>
</dbReference>
<dbReference type="CDD" id="cd00995">
    <property type="entry name" value="PBP2_NikA_DppA_OppA_like"/>
    <property type="match status" value="1"/>
</dbReference>
<organism evidence="3 4">
    <name type="scientific">Enterococcus faecium</name>
    <name type="common">Streptococcus faecium</name>
    <dbReference type="NCBI Taxonomy" id="1352"/>
    <lineage>
        <taxon>Bacteria</taxon>
        <taxon>Bacillati</taxon>
        <taxon>Bacillota</taxon>
        <taxon>Bacilli</taxon>
        <taxon>Lactobacillales</taxon>
        <taxon>Enterococcaceae</taxon>
        <taxon>Enterococcus</taxon>
    </lineage>
</organism>
<dbReference type="EMBL" id="JAIFOC010000053">
    <property type="protein sequence ID" value="MBX4222600.1"/>
    <property type="molecule type" value="Genomic_DNA"/>
</dbReference>
<feature type="chain" id="PRO_5044166941" evidence="1">
    <location>
        <begin position="22"/>
        <end position="526"/>
    </location>
</feature>
<sequence length="526" mass="57447">MINWKKGLASVAVVGLGFVLAACGGSNTEETATSSAAGAGDDATFTYAISGDPSSTNPINTSDRWGLTVTNMIYSPLVTVEADGTTQNALAESVEPAEDGLSLTVHLKQDVKWSDGEDFTADDVVFTYEQKVKKENGNADSLWVDDQPIAIEKVDEYTVKFVLPTPSAAAISNIATETYIIPEHIFKDVSDFSVSELPEKPVGTGPYQLKEYKRGEYFTFEANENYYGGKPSIQNVTLRIIESTDTAKVALQKGEVDAAVVLPSDIEDLDDTQISVYPYTENRIGYLGLNTHSDALQDVKVRQAVLFALNKDELNQAAYLDEDYYATPYSFLPPNNPYVTEDVEKYETNAEKAKELLQEAGVTDLSLNLAFNSTDPAQTIQATLIQQQLQQAGITVTLEGGDGTAIFTELKKPDSTKYNLFLGGYIMGNDPDLYGSLFETGGSANYFQSNSETIDNLFAQAAVELDTDKREALYDDLQKAIADEAIIYPIVDNKKILAVNNRIGNVEDAGLIPIYTFEDMSKLTIK</sequence>
<dbReference type="Gene3D" id="3.40.190.10">
    <property type="entry name" value="Periplasmic binding protein-like II"/>
    <property type="match status" value="1"/>
</dbReference>
<evidence type="ECO:0000259" key="2">
    <source>
        <dbReference type="Pfam" id="PF00496"/>
    </source>
</evidence>
<protein>
    <submittedName>
        <fullName evidence="3">ABC transporter substrate-binding protein</fullName>
    </submittedName>
</protein>
<keyword evidence="1" id="KW-0732">Signal</keyword>
<dbReference type="Gene3D" id="3.10.105.10">
    <property type="entry name" value="Dipeptide-binding Protein, Domain 3"/>
    <property type="match status" value="1"/>
</dbReference>
<dbReference type="PANTHER" id="PTHR30290:SF59">
    <property type="entry name" value="OLIGOPEPTIDE ABC TRANSPORTER,SUBSTRATE-BINDING PROTEIN"/>
    <property type="match status" value="1"/>
</dbReference>
<dbReference type="PANTHER" id="PTHR30290">
    <property type="entry name" value="PERIPLASMIC BINDING COMPONENT OF ABC TRANSPORTER"/>
    <property type="match status" value="1"/>
</dbReference>
<dbReference type="PROSITE" id="PS51257">
    <property type="entry name" value="PROKAR_LIPOPROTEIN"/>
    <property type="match status" value="1"/>
</dbReference>
<gene>
    <name evidence="3" type="ORF">KYX88_07170</name>
</gene>
<dbReference type="GO" id="GO:0015833">
    <property type="term" value="P:peptide transport"/>
    <property type="evidence" value="ECO:0007669"/>
    <property type="project" value="TreeGrafter"/>
</dbReference>
<evidence type="ECO:0000256" key="1">
    <source>
        <dbReference type="SAM" id="SignalP"/>
    </source>
</evidence>